<evidence type="ECO:0000256" key="1">
    <source>
        <dbReference type="ARBA" id="ARBA00004477"/>
    </source>
</evidence>
<keyword evidence="16" id="KW-1185">Reference proteome</keyword>
<dbReference type="GO" id="GO:0051267">
    <property type="term" value="F:CP2 mannose-ethanolamine phosphotransferase activity"/>
    <property type="evidence" value="ECO:0007669"/>
    <property type="project" value="EnsemblFungi"/>
</dbReference>
<dbReference type="GeneID" id="4702359"/>
<evidence type="ECO:0000313" key="16">
    <source>
        <dbReference type="Proteomes" id="UP000006701"/>
    </source>
</evidence>
<dbReference type="CDD" id="cd16024">
    <property type="entry name" value="GPI_EPT_2"/>
    <property type="match status" value="1"/>
</dbReference>
<dbReference type="GO" id="GO:0006506">
    <property type="term" value="P:GPI anchor biosynthetic process"/>
    <property type="evidence" value="ECO:0007669"/>
    <property type="project" value="UniProtKB-UniPathway"/>
</dbReference>
<feature type="transmembrane region" description="Helical" evidence="13">
    <location>
        <begin position="640"/>
        <end position="664"/>
    </location>
</feature>
<keyword evidence="7 13" id="KW-0812">Transmembrane</keyword>
<dbReference type="AlphaFoldDB" id="A1CM08"/>
<evidence type="ECO:0000256" key="3">
    <source>
        <dbReference type="ARBA" id="ARBA00005315"/>
    </source>
</evidence>
<dbReference type="GO" id="GO:0005789">
    <property type="term" value="C:endoplasmic reticulum membrane"/>
    <property type="evidence" value="ECO:0007669"/>
    <property type="project" value="UniProtKB-SubCell"/>
</dbReference>
<dbReference type="STRING" id="344612.A1CM08"/>
<feature type="transmembrane region" description="Helical" evidence="13">
    <location>
        <begin position="443"/>
        <end position="465"/>
    </location>
</feature>
<dbReference type="InterPro" id="IPR017850">
    <property type="entry name" value="Alkaline_phosphatase_core_sf"/>
</dbReference>
<evidence type="ECO:0000259" key="14">
    <source>
        <dbReference type="Pfam" id="PF19316"/>
    </source>
</evidence>
<dbReference type="OMA" id="SWNQTGQ"/>
<comment type="function">
    <text evidence="12 13">Ethanolamine phosphate transferase involved in glycosylphosphatidylinositol-anchor biosynthesis. Transfers ethanolamine phosphate to the GPI second mannose.</text>
</comment>
<evidence type="ECO:0000313" key="15">
    <source>
        <dbReference type="EMBL" id="EAW08595.1"/>
    </source>
</evidence>
<organism evidence="15 16">
    <name type="scientific">Aspergillus clavatus (strain ATCC 1007 / CBS 513.65 / DSM 816 / NCTC 3887 / NRRL 1 / QM 1276 / 107)</name>
    <dbReference type="NCBI Taxonomy" id="344612"/>
    <lineage>
        <taxon>Eukaryota</taxon>
        <taxon>Fungi</taxon>
        <taxon>Dikarya</taxon>
        <taxon>Ascomycota</taxon>
        <taxon>Pezizomycotina</taxon>
        <taxon>Eurotiomycetes</taxon>
        <taxon>Eurotiomycetidae</taxon>
        <taxon>Eurotiales</taxon>
        <taxon>Aspergillaceae</taxon>
        <taxon>Aspergillus</taxon>
        <taxon>Aspergillus subgen. Fumigati</taxon>
    </lineage>
</organism>
<feature type="transmembrane region" description="Helical" evidence="13">
    <location>
        <begin position="573"/>
        <end position="591"/>
    </location>
</feature>
<evidence type="ECO:0000256" key="10">
    <source>
        <dbReference type="ARBA" id="ARBA00023136"/>
    </source>
</evidence>
<feature type="transmembrane region" description="Helical" evidence="13">
    <location>
        <begin position="802"/>
        <end position="823"/>
    </location>
</feature>
<dbReference type="RefSeq" id="XP_001270021.1">
    <property type="nucleotide sequence ID" value="XM_001270020.1"/>
</dbReference>
<name>A1CM08_ASPCL</name>
<dbReference type="eggNOG" id="KOG2125">
    <property type="taxonomic scope" value="Eukaryota"/>
</dbReference>
<dbReference type="UniPathway" id="UPA00196"/>
<dbReference type="KEGG" id="act:ACLA_095280"/>
<dbReference type="InterPro" id="IPR039527">
    <property type="entry name" value="PIGG/GPI7"/>
</dbReference>
<dbReference type="InterPro" id="IPR045687">
    <property type="entry name" value="PIGG/GPI7_C"/>
</dbReference>
<sequence length="862" mass="96534">MNVKLGSWAILIANVLIPVAIIAFSSGFFPYKPLLPGLATFDEAGLNSVAPKIFDRVIFMVIDALRSDFVYSNTSKFHFTQSLIRSGAALPFTAHASSPTVTMPRLKAITTGSVPSFLDVILNIAESDTSSTLAYQDTWLAQLKAQGRQLVMYGDDTWLKLFPGFFGRSDGTTSFFVSDFIEVDNNVTRHVPWELSQSDWSALIMHFLGMDHIGHKAGPKSFHMRTKQYEMDSIVAKIYAAMEKEEHLQSTLFVLCGDHGMNDAGNHGGSSPGETSPALLFISPKFKDKHTPGKSPVEAFDEFQYYRTVEQTDITPTLAGLLGLPIPRNSLGVFIPEFLTLWDDGSSRIDILLRNANQLMATIREAYPDHSFEYNTTTLNCNKQLSTGIAHVQCAWFRAIQFLHPTTKSRPSWLEIESALLPFLRSAQELMSSAASNYDLSRLYVGLCLTVLAVLFSIGPTYRILSKSQHSGAFLILSILSYGIMMFASSYVEEEHQFWYWAVTAWTVYLHIKSSRQQLDSSKSQNLAAFLNKCRSIGLAISYRVLRRWNQTGQKFAAEPDIAQGFFPRRQNIFWALVMITYIDTCIHLCGNLRQISIWRLTAILTTLAAFFFKLVFVASDSPELLAECFLAPVQRNLQSASLLVHARIVQFGIALLILISVYVKNDRHRDFRGAHSAFPSTVLHESLTLLLITQSRAANIPTFLIFRLQAMILASMNLTAVELTITSVLSQYMTFFALGGSNAISSIDLSNSYNGVDTYNAVLVGILTFISNWAGPMWWVSGTSLLRSSQARMRTKDHVTLLTFHIATSLMFVMAACTALRTHLFIWTVFSPKFLYTLAWTILNHLVINLFGAIYWPLLSR</sequence>
<dbReference type="OrthoDB" id="272139at2759"/>
<proteinExistence type="inferred from homology"/>
<reference evidence="15 16" key="1">
    <citation type="journal article" date="2008" name="PLoS Genet.">
        <title>Genomic islands in the pathogenic filamentous fungus Aspergillus fumigatus.</title>
        <authorList>
            <person name="Fedorova N.D."/>
            <person name="Khaldi N."/>
            <person name="Joardar V.S."/>
            <person name="Maiti R."/>
            <person name="Amedeo P."/>
            <person name="Anderson M.J."/>
            <person name="Crabtree J."/>
            <person name="Silva J.C."/>
            <person name="Badger J.H."/>
            <person name="Albarraq A."/>
            <person name="Angiuoli S."/>
            <person name="Bussey H."/>
            <person name="Bowyer P."/>
            <person name="Cotty P.J."/>
            <person name="Dyer P.S."/>
            <person name="Egan A."/>
            <person name="Galens K."/>
            <person name="Fraser-Liggett C.M."/>
            <person name="Haas B.J."/>
            <person name="Inman J.M."/>
            <person name="Kent R."/>
            <person name="Lemieux S."/>
            <person name="Malavazi I."/>
            <person name="Orvis J."/>
            <person name="Roemer T."/>
            <person name="Ronning C.M."/>
            <person name="Sundaram J.P."/>
            <person name="Sutton G."/>
            <person name="Turner G."/>
            <person name="Venter J.C."/>
            <person name="White O.R."/>
            <person name="Whitty B.R."/>
            <person name="Youngman P."/>
            <person name="Wolfe K.H."/>
            <person name="Goldman G.H."/>
            <person name="Wortman J.R."/>
            <person name="Jiang B."/>
            <person name="Denning D.W."/>
            <person name="Nierman W.C."/>
        </authorList>
    </citation>
    <scope>NUCLEOTIDE SEQUENCE [LARGE SCALE GENOMIC DNA]</scope>
    <source>
        <strain evidence="16">ATCC 1007 / CBS 513.65 / DSM 816 / NCTC 3887 / NRRL 1</strain>
    </source>
</reference>
<feature type="domain" description="GPI ethanolamine phosphate transferase 2 C-terminal" evidence="14">
    <location>
        <begin position="435"/>
        <end position="854"/>
    </location>
</feature>
<evidence type="ECO:0000256" key="11">
    <source>
        <dbReference type="ARBA" id="ARBA00023180"/>
    </source>
</evidence>
<keyword evidence="6 13" id="KW-0808">Transferase</keyword>
<keyword evidence="9 13" id="KW-1133">Transmembrane helix</keyword>
<dbReference type="HOGENOM" id="CLU_004770_0_0_1"/>
<feature type="transmembrane region" description="Helical" evidence="13">
    <location>
        <begin position="472"/>
        <end position="492"/>
    </location>
</feature>
<dbReference type="InterPro" id="IPR037674">
    <property type="entry name" value="PIG-G_N"/>
</dbReference>
<dbReference type="Gene3D" id="3.40.720.10">
    <property type="entry name" value="Alkaline Phosphatase, subunit A"/>
    <property type="match status" value="1"/>
</dbReference>
<dbReference type="PANTHER" id="PTHR23072:SF0">
    <property type="entry name" value="GPI ETHANOLAMINE PHOSPHATE TRANSFERASE 2"/>
    <property type="match status" value="1"/>
</dbReference>
<dbReference type="PANTHER" id="PTHR23072">
    <property type="entry name" value="PHOSPHATIDYLINOSITOL GLYCAN-RELATED"/>
    <property type="match status" value="1"/>
</dbReference>
<keyword evidence="10 13" id="KW-0472">Membrane</keyword>
<feature type="transmembrane region" description="Helical" evidence="13">
    <location>
        <begin position="598"/>
        <end position="620"/>
    </location>
</feature>
<dbReference type="FunFam" id="3.40.720.10:FF:000045">
    <property type="entry name" value="GPI ethanolamine phosphate transferase 2"/>
    <property type="match status" value="1"/>
</dbReference>
<evidence type="ECO:0000256" key="7">
    <source>
        <dbReference type="ARBA" id="ARBA00022692"/>
    </source>
</evidence>
<evidence type="ECO:0000256" key="4">
    <source>
        <dbReference type="ARBA" id="ARBA00020830"/>
    </source>
</evidence>
<feature type="transmembrane region" description="Helical" evidence="13">
    <location>
        <begin position="7"/>
        <end position="29"/>
    </location>
</feature>
<keyword evidence="8 13" id="KW-0256">Endoplasmic reticulum</keyword>
<protein>
    <recommendedName>
        <fullName evidence="4 13">GPI ethanolamine phosphate transferase 2</fullName>
    </recommendedName>
</protein>
<evidence type="ECO:0000256" key="2">
    <source>
        <dbReference type="ARBA" id="ARBA00004687"/>
    </source>
</evidence>
<comment type="subcellular location">
    <subcellularLocation>
        <location evidence="1 13">Endoplasmic reticulum membrane</location>
        <topology evidence="1 13">Multi-pass membrane protein</topology>
    </subcellularLocation>
</comment>
<gene>
    <name evidence="15" type="ORF">ACLA_095280</name>
</gene>
<accession>A1CM08</accession>
<evidence type="ECO:0000256" key="5">
    <source>
        <dbReference type="ARBA" id="ARBA00022502"/>
    </source>
</evidence>
<dbReference type="EMBL" id="DS027058">
    <property type="protein sequence ID" value="EAW08595.1"/>
    <property type="molecule type" value="Genomic_DNA"/>
</dbReference>
<evidence type="ECO:0000256" key="13">
    <source>
        <dbReference type="RuleBase" id="RU367106"/>
    </source>
</evidence>
<keyword evidence="11" id="KW-0325">Glycoprotein</keyword>
<evidence type="ECO:0000256" key="9">
    <source>
        <dbReference type="ARBA" id="ARBA00022989"/>
    </source>
</evidence>
<feature type="transmembrane region" description="Helical" evidence="13">
    <location>
        <begin position="759"/>
        <end position="781"/>
    </location>
</feature>
<dbReference type="Pfam" id="PF01663">
    <property type="entry name" value="Phosphodiest"/>
    <property type="match status" value="1"/>
</dbReference>
<dbReference type="GO" id="GO:0005886">
    <property type="term" value="C:plasma membrane"/>
    <property type="evidence" value="ECO:0007669"/>
    <property type="project" value="EnsemblFungi"/>
</dbReference>
<feature type="transmembrane region" description="Helical" evidence="13">
    <location>
        <begin position="835"/>
        <end position="859"/>
    </location>
</feature>
<dbReference type="Pfam" id="PF19316">
    <property type="entry name" value="PIGO_PIGG"/>
    <property type="match status" value="1"/>
</dbReference>
<keyword evidence="5 13" id="KW-0337">GPI-anchor biosynthesis</keyword>
<evidence type="ECO:0000256" key="6">
    <source>
        <dbReference type="ARBA" id="ARBA00022679"/>
    </source>
</evidence>
<dbReference type="VEuPathDB" id="FungiDB:ACLA_095280"/>
<evidence type="ECO:0000256" key="12">
    <source>
        <dbReference type="ARBA" id="ARBA00056729"/>
    </source>
</evidence>
<evidence type="ECO:0000256" key="8">
    <source>
        <dbReference type="ARBA" id="ARBA00022824"/>
    </source>
</evidence>
<dbReference type="Proteomes" id="UP000006701">
    <property type="component" value="Unassembled WGS sequence"/>
</dbReference>
<dbReference type="SUPFAM" id="SSF53649">
    <property type="entry name" value="Alkaline phosphatase-like"/>
    <property type="match status" value="1"/>
</dbReference>
<comment type="pathway">
    <text evidence="2 13">Glycolipid biosynthesis; glycosylphosphatidylinositol-anchor biosynthesis.</text>
</comment>
<comment type="similarity">
    <text evidence="3 13">Belongs to the PIGG/PIGN/PIGO family. PIGG subfamily.</text>
</comment>
<dbReference type="InterPro" id="IPR002591">
    <property type="entry name" value="Phosphodiest/P_Trfase"/>
</dbReference>